<sequence length="114" mass="13123">MNLLPPLRCCCKGVYLRLFPFSRSVSFNLPIPIPNMKNSSPKTDKQIIELQLRFTSCNIVGKRVCNQICWMTFTLNKRSLAQGSKIMVTKATHLHLYCSKMAYHTAHIHPRDND</sequence>
<accession>A0A8X6GRQ7</accession>
<dbReference type="Proteomes" id="UP000887116">
    <property type="component" value="Unassembled WGS sequence"/>
</dbReference>
<evidence type="ECO:0000313" key="1">
    <source>
        <dbReference type="EMBL" id="GFR08474.1"/>
    </source>
</evidence>
<dbReference type="AlphaFoldDB" id="A0A8X6GRQ7"/>
<proteinExistence type="predicted"/>
<name>A0A8X6GRQ7_TRICU</name>
<gene>
    <name evidence="1" type="ORF">TNCT_725831</name>
</gene>
<organism evidence="1 2">
    <name type="scientific">Trichonephila clavata</name>
    <name type="common">Joro spider</name>
    <name type="synonym">Nephila clavata</name>
    <dbReference type="NCBI Taxonomy" id="2740835"/>
    <lineage>
        <taxon>Eukaryota</taxon>
        <taxon>Metazoa</taxon>
        <taxon>Ecdysozoa</taxon>
        <taxon>Arthropoda</taxon>
        <taxon>Chelicerata</taxon>
        <taxon>Arachnida</taxon>
        <taxon>Araneae</taxon>
        <taxon>Araneomorphae</taxon>
        <taxon>Entelegynae</taxon>
        <taxon>Araneoidea</taxon>
        <taxon>Nephilidae</taxon>
        <taxon>Trichonephila</taxon>
    </lineage>
</organism>
<dbReference type="EMBL" id="BMAO01036172">
    <property type="protein sequence ID" value="GFR08474.1"/>
    <property type="molecule type" value="Genomic_DNA"/>
</dbReference>
<reference evidence="1" key="1">
    <citation type="submission" date="2020-07" db="EMBL/GenBank/DDBJ databases">
        <title>Multicomponent nature underlies the extraordinary mechanical properties of spider dragline silk.</title>
        <authorList>
            <person name="Kono N."/>
            <person name="Nakamura H."/>
            <person name="Mori M."/>
            <person name="Yoshida Y."/>
            <person name="Ohtoshi R."/>
            <person name="Malay A.D."/>
            <person name="Moran D.A.P."/>
            <person name="Tomita M."/>
            <person name="Numata K."/>
            <person name="Arakawa K."/>
        </authorList>
    </citation>
    <scope>NUCLEOTIDE SEQUENCE</scope>
</reference>
<comment type="caution">
    <text evidence="1">The sequence shown here is derived from an EMBL/GenBank/DDBJ whole genome shotgun (WGS) entry which is preliminary data.</text>
</comment>
<protein>
    <submittedName>
        <fullName evidence="1">Uncharacterized protein</fullName>
    </submittedName>
</protein>
<evidence type="ECO:0000313" key="2">
    <source>
        <dbReference type="Proteomes" id="UP000887116"/>
    </source>
</evidence>
<keyword evidence="2" id="KW-1185">Reference proteome</keyword>